<evidence type="ECO:0000256" key="1">
    <source>
        <dbReference type="ARBA" id="ARBA00004123"/>
    </source>
</evidence>
<comment type="similarity">
    <text evidence="2">Belongs to the SNF2/RAD54 helicase family.</text>
</comment>
<keyword evidence="8" id="KW-0862">Zinc</keyword>
<protein>
    <recommendedName>
        <fullName evidence="13">RING-type domain-containing protein</fullName>
    </recommendedName>
</protein>
<dbReference type="GO" id="GO:0005524">
    <property type="term" value="F:ATP binding"/>
    <property type="evidence" value="ECO:0007669"/>
    <property type="project" value="UniProtKB-KW"/>
</dbReference>
<evidence type="ECO:0000256" key="2">
    <source>
        <dbReference type="ARBA" id="ARBA00007025"/>
    </source>
</evidence>
<evidence type="ECO:0000256" key="4">
    <source>
        <dbReference type="ARBA" id="ARBA00022741"/>
    </source>
</evidence>
<reference evidence="14" key="1">
    <citation type="submission" date="2019-11" db="EMBL/GenBank/DDBJ databases">
        <title>Bipolaris sorokiniana Genome sequencing.</title>
        <authorList>
            <person name="Wang H."/>
        </authorList>
    </citation>
    <scope>NUCLEOTIDE SEQUENCE</scope>
</reference>
<dbReference type="PROSITE" id="PS50089">
    <property type="entry name" value="ZF_RING_2"/>
    <property type="match status" value="1"/>
</dbReference>
<sequence>MAPKRRAEIVDLTADDAPDSSSYRAPKQSRTSKPSPDAIQGHSQEHYNYLLYGALDDNILGVRYYNGYATEGETVVLRREPQNQYDANAIRVDNRAGGQAGEIHKVKLHPHEQEKYNVLEAEAKGQLDKYRKSISKKDAASTYRHLLQVLLRLRQLVGEERLDSMQQLDENGATKTNSPSKNSSNSPSTPKKTASICLDMYKDRLITTCAHTFCTPCLERIIESSHKCPLCRSPLSSLATTTVKPAKKNPPHLPSAPSAPSTQEELADKTSLEISTSTKIEALLSILHASRKNPTTKTIIFSQWPLSSSPSSPHTSTPIPTPSSA</sequence>
<dbReference type="GO" id="GO:0004386">
    <property type="term" value="F:helicase activity"/>
    <property type="evidence" value="ECO:0007669"/>
    <property type="project" value="UniProtKB-KW"/>
</dbReference>
<evidence type="ECO:0000256" key="9">
    <source>
        <dbReference type="ARBA" id="ARBA00022840"/>
    </source>
</evidence>
<dbReference type="Gene3D" id="3.30.40.10">
    <property type="entry name" value="Zinc/RING finger domain, C3HC4 (zinc finger)"/>
    <property type="match status" value="1"/>
</dbReference>
<dbReference type="SUPFAM" id="SSF57850">
    <property type="entry name" value="RING/U-box"/>
    <property type="match status" value="1"/>
</dbReference>
<evidence type="ECO:0000256" key="10">
    <source>
        <dbReference type="ARBA" id="ARBA00023242"/>
    </source>
</evidence>
<proteinExistence type="inferred from homology"/>
<dbReference type="InterPro" id="IPR013083">
    <property type="entry name" value="Znf_RING/FYVE/PHD"/>
</dbReference>
<dbReference type="GO" id="GO:0016818">
    <property type="term" value="F:hydrolase activity, acting on acid anhydrides, in phosphorus-containing anhydrides"/>
    <property type="evidence" value="ECO:0007669"/>
    <property type="project" value="InterPro"/>
</dbReference>
<dbReference type="PANTHER" id="PTHR45626">
    <property type="entry name" value="TRANSCRIPTION TERMINATION FACTOR 2-RELATED"/>
    <property type="match status" value="1"/>
</dbReference>
<dbReference type="Pfam" id="PF08797">
    <property type="entry name" value="HIRAN"/>
    <property type="match status" value="1"/>
</dbReference>
<evidence type="ECO:0000256" key="8">
    <source>
        <dbReference type="ARBA" id="ARBA00022833"/>
    </source>
</evidence>
<evidence type="ECO:0000259" key="13">
    <source>
        <dbReference type="PROSITE" id="PS50089"/>
    </source>
</evidence>
<dbReference type="GO" id="GO:0006281">
    <property type="term" value="P:DNA repair"/>
    <property type="evidence" value="ECO:0007669"/>
    <property type="project" value="TreeGrafter"/>
</dbReference>
<dbReference type="EMBL" id="WNKQ01000007">
    <property type="protein sequence ID" value="KAF5850169.1"/>
    <property type="molecule type" value="Genomic_DNA"/>
</dbReference>
<dbReference type="AlphaFoldDB" id="A0A8H6DW83"/>
<keyword evidence="9" id="KW-0067">ATP-binding</keyword>
<feature type="region of interest" description="Disordered" evidence="12">
    <location>
        <begin position="169"/>
        <end position="192"/>
    </location>
</feature>
<feature type="compositionally biased region" description="Low complexity" evidence="12">
    <location>
        <begin position="305"/>
        <end position="325"/>
    </location>
</feature>
<evidence type="ECO:0000313" key="15">
    <source>
        <dbReference type="Proteomes" id="UP000624244"/>
    </source>
</evidence>
<feature type="domain" description="RING-type" evidence="13">
    <location>
        <begin position="196"/>
        <end position="232"/>
    </location>
</feature>
<dbReference type="InterPro" id="IPR017907">
    <property type="entry name" value="Znf_RING_CS"/>
</dbReference>
<comment type="subcellular location">
    <subcellularLocation>
        <location evidence="1">Nucleus</location>
    </subcellularLocation>
</comment>
<evidence type="ECO:0000256" key="6">
    <source>
        <dbReference type="ARBA" id="ARBA00022801"/>
    </source>
</evidence>
<keyword evidence="6" id="KW-0378">Hydrolase</keyword>
<dbReference type="Pfam" id="PF13923">
    <property type="entry name" value="zf-C3HC4_2"/>
    <property type="match status" value="1"/>
</dbReference>
<keyword evidence="10" id="KW-0539">Nucleus</keyword>
<dbReference type="InterPro" id="IPR001841">
    <property type="entry name" value="Znf_RING"/>
</dbReference>
<dbReference type="SMART" id="SM00184">
    <property type="entry name" value="RING"/>
    <property type="match status" value="1"/>
</dbReference>
<evidence type="ECO:0000256" key="3">
    <source>
        <dbReference type="ARBA" id="ARBA00022723"/>
    </source>
</evidence>
<feature type="compositionally biased region" description="Low complexity" evidence="12">
    <location>
        <begin position="174"/>
        <end position="192"/>
    </location>
</feature>
<dbReference type="PROSITE" id="PS00518">
    <property type="entry name" value="ZF_RING_1"/>
    <property type="match status" value="1"/>
</dbReference>
<evidence type="ECO:0000256" key="11">
    <source>
        <dbReference type="PROSITE-ProRule" id="PRU00175"/>
    </source>
</evidence>
<keyword evidence="5 11" id="KW-0863">Zinc-finger</keyword>
<feature type="region of interest" description="Disordered" evidence="12">
    <location>
        <begin position="242"/>
        <end position="269"/>
    </location>
</feature>
<evidence type="ECO:0000256" key="12">
    <source>
        <dbReference type="SAM" id="MobiDB-lite"/>
    </source>
</evidence>
<gene>
    <name evidence="14" type="ORF">GGP41_002388</name>
</gene>
<evidence type="ECO:0000256" key="7">
    <source>
        <dbReference type="ARBA" id="ARBA00022806"/>
    </source>
</evidence>
<evidence type="ECO:0000313" key="14">
    <source>
        <dbReference type="EMBL" id="KAF5850169.1"/>
    </source>
</evidence>
<dbReference type="PANTHER" id="PTHR45626:SF11">
    <property type="entry name" value="FAMILY HELICASE, PUTATIVE (AFU_ORTHOLOGUE AFUA_5G06590)-RELATED"/>
    <property type="match status" value="1"/>
</dbReference>
<dbReference type="Proteomes" id="UP000624244">
    <property type="component" value="Unassembled WGS sequence"/>
</dbReference>
<feature type="region of interest" description="Disordered" evidence="12">
    <location>
        <begin position="1"/>
        <end position="41"/>
    </location>
</feature>
<dbReference type="InterPro" id="IPR014905">
    <property type="entry name" value="HIRAN"/>
</dbReference>
<dbReference type="GO" id="GO:0005634">
    <property type="term" value="C:nucleus"/>
    <property type="evidence" value="ECO:0007669"/>
    <property type="project" value="UniProtKB-SubCell"/>
</dbReference>
<organism evidence="14 15">
    <name type="scientific">Cochliobolus sativus</name>
    <name type="common">Common root rot and spot blotch fungus</name>
    <name type="synonym">Bipolaris sorokiniana</name>
    <dbReference type="NCBI Taxonomy" id="45130"/>
    <lineage>
        <taxon>Eukaryota</taxon>
        <taxon>Fungi</taxon>
        <taxon>Dikarya</taxon>
        <taxon>Ascomycota</taxon>
        <taxon>Pezizomycotina</taxon>
        <taxon>Dothideomycetes</taxon>
        <taxon>Pleosporomycetidae</taxon>
        <taxon>Pleosporales</taxon>
        <taxon>Pleosporineae</taxon>
        <taxon>Pleosporaceae</taxon>
        <taxon>Bipolaris</taxon>
    </lineage>
</organism>
<feature type="region of interest" description="Disordered" evidence="12">
    <location>
        <begin position="303"/>
        <end position="325"/>
    </location>
</feature>
<keyword evidence="3" id="KW-0479">Metal-binding</keyword>
<dbReference type="Gene3D" id="3.30.70.2330">
    <property type="match status" value="1"/>
</dbReference>
<evidence type="ECO:0000256" key="5">
    <source>
        <dbReference type="ARBA" id="ARBA00022771"/>
    </source>
</evidence>
<dbReference type="GO" id="GO:0008094">
    <property type="term" value="F:ATP-dependent activity, acting on DNA"/>
    <property type="evidence" value="ECO:0007669"/>
    <property type="project" value="TreeGrafter"/>
</dbReference>
<name>A0A8H6DW83_COCSA</name>
<feature type="compositionally biased region" description="Polar residues" evidence="12">
    <location>
        <begin position="19"/>
        <end position="34"/>
    </location>
</feature>
<comment type="caution">
    <text evidence="14">The sequence shown here is derived from an EMBL/GenBank/DDBJ whole genome shotgun (WGS) entry which is preliminary data.</text>
</comment>
<accession>A0A8H6DW83</accession>
<keyword evidence="4" id="KW-0547">Nucleotide-binding</keyword>
<dbReference type="GO" id="GO:0008270">
    <property type="term" value="F:zinc ion binding"/>
    <property type="evidence" value="ECO:0007669"/>
    <property type="project" value="UniProtKB-KW"/>
</dbReference>
<dbReference type="GO" id="GO:0003676">
    <property type="term" value="F:nucleic acid binding"/>
    <property type="evidence" value="ECO:0007669"/>
    <property type="project" value="InterPro"/>
</dbReference>
<dbReference type="InterPro" id="IPR050628">
    <property type="entry name" value="SNF2_RAD54_helicase_TF"/>
</dbReference>
<keyword evidence="7" id="KW-0347">Helicase</keyword>